<evidence type="ECO:0000313" key="7">
    <source>
        <dbReference type="EMBL" id="KAG0581335.1"/>
    </source>
</evidence>
<dbReference type="Gene3D" id="1.10.510.10">
    <property type="entry name" value="Transferase(Phosphotransferase) domain 1"/>
    <property type="match status" value="1"/>
</dbReference>
<protein>
    <recommendedName>
        <fullName evidence="6">Protein kinase domain-containing protein</fullName>
    </recommendedName>
</protein>
<dbReference type="EMBL" id="CM026424">
    <property type="protein sequence ID" value="KAG0581335.1"/>
    <property type="molecule type" value="Genomic_DNA"/>
</dbReference>
<dbReference type="GO" id="GO:0004674">
    <property type="term" value="F:protein serine/threonine kinase activity"/>
    <property type="evidence" value="ECO:0007669"/>
    <property type="project" value="TreeGrafter"/>
</dbReference>
<dbReference type="InterPro" id="IPR000719">
    <property type="entry name" value="Prot_kinase_dom"/>
</dbReference>
<dbReference type="Pfam" id="PF07714">
    <property type="entry name" value="PK_Tyr_Ser-Thr"/>
    <property type="match status" value="1"/>
</dbReference>
<keyword evidence="1" id="KW-0808">Transferase</keyword>
<evidence type="ECO:0000259" key="6">
    <source>
        <dbReference type="PROSITE" id="PS50011"/>
    </source>
</evidence>
<gene>
    <name evidence="7" type="ORF">KC19_4G243400</name>
</gene>
<organism evidence="7 8">
    <name type="scientific">Ceratodon purpureus</name>
    <name type="common">Fire moss</name>
    <name type="synonym">Dicranum purpureum</name>
    <dbReference type="NCBI Taxonomy" id="3225"/>
    <lineage>
        <taxon>Eukaryota</taxon>
        <taxon>Viridiplantae</taxon>
        <taxon>Streptophyta</taxon>
        <taxon>Embryophyta</taxon>
        <taxon>Bryophyta</taxon>
        <taxon>Bryophytina</taxon>
        <taxon>Bryopsida</taxon>
        <taxon>Dicranidae</taxon>
        <taxon>Pseudoditrichales</taxon>
        <taxon>Ditrichaceae</taxon>
        <taxon>Ceratodon</taxon>
    </lineage>
</organism>
<evidence type="ECO:0000256" key="2">
    <source>
        <dbReference type="ARBA" id="ARBA00022741"/>
    </source>
</evidence>
<feature type="region of interest" description="Disordered" evidence="5">
    <location>
        <begin position="41"/>
        <end position="63"/>
    </location>
</feature>
<proteinExistence type="predicted"/>
<feature type="compositionally biased region" description="Low complexity" evidence="5">
    <location>
        <begin position="44"/>
        <end position="61"/>
    </location>
</feature>
<evidence type="ECO:0000256" key="5">
    <source>
        <dbReference type="SAM" id="MobiDB-lite"/>
    </source>
</evidence>
<keyword evidence="8" id="KW-1185">Reference proteome</keyword>
<dbReference type="PANTHER" id="PTHR44329:SF288">
    <property type="entry name" value="MITOGEN-ACTIVATED PROTEIN KINASE KINASE KINASE 20"/>
    <property type="match status" value="1"/>
</dbReference>
<keyword evidence="2" id="KW-0547">Nucleotide-binding</keyword>
<sequence>MSQPEQHEIEAVMEGILSQVSVPTTIDVSDNNAVESMQGVAALPTSSHSEPSSSPQCSSTTMLERRSEFATDLEAEIEASKVHWTELQPASDAEDMSEANIPMFQSILKQWPNTVFLEDSLVGTWTVGKKIAEGAQAEIFKIKWAPKPPFLNHPIYSMWSAFTENESGSRFVGLKGFVIKIFKEGNSLQNLWTPLAMLQNGGGHSACASTRVNSLYGGILLKNGRYGFLMSRYDGDLRKVIDTRMQQNHNQGPPFGYFTACRCMENIAEGMKALHQDNITHRDLKASNVLILKHNLPKNSNDGLLDESFSCVVADFETSVGVLGTRFWRAPEVLLCVKNKEHVKPDLHTRASDVYSYAMTSYEILTGRIPFGDIDESDYDHVVLQCKRPELPRHIAPWIRKLLQSCWHQDPSKRPTFEEILEVLSSSKSKVPSSSFSCLALGGRSSLDL</sequence>
<dbReference type="InterPro" id="IPR051681">
    <property type="entry name" value="Ser/Thr_Kinases-Pseudokinases"/>
</dbReference>
<dbReference type="AlphaFoldDB" id="A0A8T0IEA2"/>
<dbReference type="SMART" id="SM00220">
    <property type="entry name" value="S_TKc"/>
    <property type="match status" value="1"/>
</dbReference>
<evidence type="ECO:0000313" key="8">
    <source>
        <dbReference type="Proteomes" id="UP000822688"/>
    </source>
</evidence>
<keyword evidence="4" id="KW-0067">ATP-binding</keyword>
<accession>A0A8T0IEA2</accession>
<dbReference type="Proteomes" id="UP000822688">
    <property type="component" value="Chromosome 4"/>
</dbReference>
<name>A0A8T0IEA2_CERPU</name>
<dbReference type="InterPro" id="IPR001245">
    <property type="entry name" value="Ser-Thr/Tyr_kinase_cat_dom"/>
</dbReference>
<keyword evidence="3" id="KW-0418">Kinase</keyword>
<dbReference type="InterPro" id="IPR008271">
    <property type="entry name" value="Ser/Thr_kinase_AS"/>
</dbReference>
<dbReference type="PROSITE" id="PS50011">
    <property type="entry name" value="PROTEIN_KINASE_DOM"/>
    <property type="match status" value="1"/>
</dbReference>
<comment type="caution">
    <text evidence="7">The sequence shown here is derived from an EMBL/GenBank/DDBJ whole genome shotgun (WGS) entry which is preliminary data.</text>
</comment>
<dbReference type="PROSITE" id="PS00108">
    <property type="entry name" value="PROTEIN_KINASE_ST"/>
    <property type="match status" value="1"/>
</dbReference>
<evidence type="ECO:0000256" key="4">
    <source>
        <dbReference type="ARBA" id="ARBA00022840"/>
    </source>
</evidence>
<feature type="domain" description="Protein kinase" evidence="6">
    <location>
        <begin position="125"/>
        <end position="436"/>
    </location>
</feature>
<evidence type="ECO:0000256" key="3">
    <source>
        <dbReference type="ARBA" id="ARBA00022777"/>
    </source>
</evidence>
<dbReference type="SUPFAM" id="SSF56112">
    <property type="entry name" value="Protein kinase-like (PK-like)"/>
    <property type="match status" value="1"/>
</dbReference>
<reference evidence="7" key="1">
    <citation type="submission" date="2020-06" db="EMBL/GenBank/DDBJ databases">
        <title>WGS assembly of Ceratodon purpureus strain R40.</title>
        <authorList>
            <person name="Carey S.B."/>
            <person name="Jenkins J."/>
            <person name="Shu S."/>
            <person name="Lovell J.T."/>
            <person name="Sreedasyam A."/>
            <person name="Maumus F."/>
            <person name="Tiley G.P."/>
            <person name="Fernandez-Pozo N."/>
            <person name="Barry K."/>
            <person name="Chen C."/>
            <person name="Wang M."/>
            <person name="Lipzen A."/>
            <person name="Daum C."/>
            <person name="Saski C.A."/>
            <person name="Payton A.C."/>
            <person name="Mcbreen J.C."/>
            <person name="Conrad R.E."/>
            <person name="Kollar L.M."/>
            <person name="Olsson S."/>
            <person name="Huttunen S."/>
            <person name="Landis J.B."/>
            <person name="Wickett N.J."/>
            <person name="Johnson M.G."/>
            <person name="Rensing S.A."/>
            <person name="Grimwood J."/>
            <person name="Schmutz J."/>
            <person name="Mcdaniel S.F."/>
        </authorList>
    </citation>
    <scope>NUCLEOTIDE SEQUENCE</scope>
    <source>
        <strain evidence="7">R40</strain>
    </source>
</reference>
<evidence type="ECO:0000256" key="1">
    <source>
        <dbReference type="ARBA" id="ARBA00022679"/>
    </source>
</evidence>
<dbReference type="InterPro" id="IPR011009">
    <property type="entry name" value="Kinase-like_dom_sf"/>
</dbReference>
<dbReference type="PANTHER" id="PTHR44329">
    <property type="entry name" value="SERINE/THREONINE-PROTEIN KINASE TNNI3K-RELATED"/>
    <property type="match status" value="1"/>
</dbReference>
<dbReference type="GO" id="GO:0005524">
    <property type="term" value="F:ATP binding"/>
    <property type="evidence" value="ECO:0007669"/>
    <property type="project" value="UniProtKB-KW"/>
</dbReference>